<keyword evidence="3" id="KW-1185">Reference proteome</keyword>
<comment type="caution">
    <text evidence="2">The sequence shown here is derived from an EMBL/GenBank/DDBJ whole genome shotgun (WGS) entry which is preliminary data.</text>
</comment>
<gene>
    <name evidence="2" type="ORF">PVAP13_9NG094773</name>
</gene>
<accession>A0A8T0MN32</accession>
<name>A0A8T0MN32_PANVG</name>
<dbReference type="EMBL" id="CM029054">
    <property type="protein sequence ID" value="KAG2536156.1"/>
    <property type="molecule type" value="Genomic_DNA"/>
</dbReference>
<proteinExistence type="predicted"/>
<evidence type="ECO:0000313" key="3">
    <source>
        <dbReference type="Proteomes" id="UP000823388"/>
    </source>
</evidence>
<feature type="compositionally biased region" description="Basic and acidic residues" evidence="1">
    <location>
        <begin position="52"/>
        <end position="63"/>
    </location>
</feature>
<sequence length="95" mass="10679">MDMEDQQMGRPEDLHRRLHNAYFQFSDTDDIPLEGVHSVGRDEDGSGTSGESSRKETADDDLSHPTLDGLPVSRLRNAVRSLGSFLRPQRRELAV</sequence>
<organism evidence="2 3">
    <name type="scientific">Panicum virgatum</name>
    <name type="common">Blackwell switchgrass</name>
    <dbReference type="NCBI Taxonomy" id="38727"/>
    <lineage>
        <taxon>Eukaryota</taxon>
        <taxon>Viridiplantae</taxon>
        <taxon>Streptophyta</taxon>
        <taxon>Embryophyta</taxon>
        <taxon>Tracheophyta</taxon>
        <taxon>Spermatophyta</taxon>
        <taxon>Magnoliopsida</taxon>
        <taxon>Liliopsida</taxon>
        <taxon>Poales</taxon>
        <taxon>Poaceae</taxon>
        <taxon>PACMAD clade</taxon>
        <taxon>Panicoideae</taxon>
        <taxon>Panicodae</taxon>
        <taxon>Paniceae</taxon>
        <taxon>Panicinae</taxon>
        <taxon>Panicum</taxon>
        <taxon>Panicum sect. Hiantes</taxon>
    </lineage>
</organism>
<evidence type="ECO:0000256" key="1">
    <source>
        <dbReference type="SAM" id="MobiDB-lite"/>
    </source>
</evidence>
<dbReference type="AlphaFoldDB" id="A0A8T0MN32"/>
<feature type="region of interest" description="Disordered" evidence="1">
    <location>
        <begin position="29"/>
        <end position="72"/>
    </location>
</feature>
<protein>
    <submittedName>
        <fullName evidence="2">Uncharacterized protein</fullName>
    </submittedName>
</protein>
<reference evidence="2" key="1">
    <citation type="submission" date="2020-05" db="EMBL/GenBank/DDBJ databases">
        <title>WGS assembly of Panicum virgatum.</title>
        <authorList>
            <person name="Lovell J.T."/>
            <person name="Jenkins J."/>
            <person name="Shu S."/>
            <person name="Juenger T.E."/>
            <person name="Schmutz J."/>
        </authorList>
    </citation>
    <scope>NUCLEOTIDE SEQUENCE</scope>
    <source>
        <strain evidence="2">AP13</strain>
    </source>
</reference>
<evidence type="ECO:0000313" key="2">
    <source>
        <dbReference type="EMBL" id="KAG2536156.1"/>
    </source>
</evidence>
<dbReference type="Proteomes" id="UP000823388">
    <property type="component" value="Chromosome 9N"/>
</dbReference>